<dbReference type="EMBL" id="CP117255">
    <property type="protein sequence ID" value="WFR96094.1"/>
    <property type="molecule type" value="Genomic_DNA"/>
</dbReference>
<proteinExistence type="predicted"/>
<dbReference type="AlphaFoldDB" id="A0AAF1K8M1"/>
<dbReference type="KEGG" id="rtu:PR017_02790"/>
<gene>
    <name evidence="1" type="ORF">PR017_02790</name>
</gene>
<reference evidence="1 2" key="1">
    <citation type="journal article" date="2018" name="Sci. Rep.">
        <title>Rhizobium tumorigenes sp. nov., a novel plant tumorigenic bacterium isolated from cane gall tumors on thornless blackberry.</title>
        <authorList>
            <person name="Kuzmanovi N."/>
            <person name="Smalla K."/>
            <person name="Gronow S."/>
            <person name="PuBawska J."/>
        </authorList>
    </citation>
    <scope>NUCLEOTIDE SEQUENCE [LARGE SCALE GENOMIC DNA]</scope>
    <source>
        <strain evidence="1 2">1078</strain>
    </source>
</reference>
<dbReference type="Proteomes" id="UP000249499">
    <property type="component" value="Chromosome"/>
</dbReference>
<dbReference type="RefSeq" id="WP_133255588.1">
    <property type="nucleotide sequence ID" value="NZ_CP117255.1"/>
</dbReference>
<protein>
    <submittedName>
        <fullName evidence="1">Uncharacterized protein</fullName>
    </submittedName>
</protein>
<keyword evidence="2" id="KW-1185">Reference proteome</keyword>
<evidence type="ECO:0000313" key="1">
    <source>
        <dbReference type="EMBL" id="WFR96094.1"/>
    </source>
</evidence>
<sequence>MAMAPDEVWTGRLHLPKRRKPEIRCGNNIGKTIAHIACYSFDKHHLFIGREGGKMVSLASMEPLLPESDRELKPNLSTLLRSWP</sequence>
<name>A0AAF1K8M1_9HYPH</name>
<reference evidence="2" key="2">
    <citation type="journal article" date="2023" name="MicrobiologyOpen">
        <title>Genomics of the tumorigenes clade of the family Rhizobiaceae and description of Rhizobium rhododendri sp. nov.</title>
        <authorList>
            <person name="Kuzmanovic N."/>
            <person name="diCenzo G.C."/>
            <person name="Bunk B."/>
            <person name="Sproeer C."/>
            <person name="Fruehling A."/>
            <person name="Neumann-Schaal M."/>
            <person name="Overmann J."/>
            <person name="Smalla K."/>
        </authorList>
    </citation>
    <scope>NUCLEOTIDE SEQUENCE [LARGE SCALE GENOMIC DNA]</scope>
    <source>
        <strain evidence="2">1078</strain>
    </source>
</reference>
<accession>A0AAF1K8M1</accession>
<evidence type="ECO:0000313" key="2">
    <source>
        <dbReference type="Proteomes" id="UP000249499"/>
    </source>
</evidence>
<organism evidence="1 2">
    <name type="scientific">Rhizobium tumorigenes</name>
    <dbReference type="NCBI Taxonomy" id="2041385"/>
    <lineage>
        <taxon>Bacteria</taxon>
        <taxon>Pseudomonadati</taxon>
        <taxon>Pseudomonadota</taxon>
        <taxon>Alphaproteobacteria</taxon>
        <taxon>Hyphomicrobiales</taxon>
        <taxon>Rhizobiaceae</taxon>
        <taxon>Rhizobium/Agrobacterium group</taxon>
        <taxon>Rhizobium</taxon>
    </lineage>
</organism>